<accession>A0AAD7E175</accession>
<organism evidence="4 5">
    <name type="scientific">Mycena pura</name>
    <dbReference type="NCBI Taxonomy" id="153505"/>
    <lineage>
        <taxon>Eukaryota</taxon>
        <taxon>Fungi</taxon>
        <taxon>Dikarya</taxon>
        <taxon>Basidiomycota</taxon>
        <taxon>Agaricomycotina</taxon>
        <taxon>Agaricomycetes</taxon>
        <taxon>Agaricomycetidae</taxon>
        <taxon>Agaricales</taxon>
        <taxon>Marasmiineae</taxon>
        <taxon>Mycenaceae</taxon>
        <taxon>Mycena</taxon>
    </lineage>
</organism>
<feature type="region of interest" description="Disordered" evidence="1">
    <location>
        <begin position="224"/>
        <end position="253"/>
    </location>
</feature>
<feature type="transmembrane region" description="Helical" evidence="2">
    <location>
        <begin position="192"/>
        <end position="217"/>
    </location>
</feature>
<dbReference type="EMBL" id="JARJCW010000006">
    <property type="protein sequence ID" value="KAJ7223371.1"/>
    <property type="molecule type" value="Genomic_DNA"/>
</dbReference>
<dbReference type="Proteomes" id="UP001219525">
    <property type="component" value="Unassembled WGS sequence"/>
</dbReference>
<feature type="region of interest" description="Disordered" evidence="1">
    <location>
        <begin position="383"/>
        <end position="444"/>
    </location>
</feature>
<evidence type="ECO:0000256" key="1">
    <source>
        <dbReference type="SAM" id="MobiDB-lite"/>
    </source>
</evidence>
<evidence type="ECO:0000313" key="5">
    <source>
        <dbReference type="Proteomes" id="UP001219525"/>
    </source>
</evidence>
<evidence type="ECO:0000313" key="4">
    <source>
        <dbReference type="EMBL" id="KAJ7223371.1"/>
    </source>
</evidence>
<comment type="caution">
    <text evidence="4">The sequence shown here is derived from an EMBL/GenBank/DDBJ whole genome shotgun (WGS) entry which is preliminary data.</text>
</comment>
<evidence type="ECO:0000256" key="2">
    <source>
        <dbReference type="SAM" id="Phobius"/>
    </source>
</evidence>
<reference evidence="4" key="1">
    <citation type="submission" date="2023-03" db="EMBL/GenBank/DDBJ databases">
        <title>Massive genome expansion in bonnet fungi (Mycena s.s.) driven by repeated elements and novel gene families across ecological guilds.</title>
        <authorList>
            <consortium name="Lawrence Berkeley National Laboratory"/>
            <person name="Harder C.B."/>
            <person name="Miyauchi S."/>
            <person name="Viragh M."/>
            <person name="Kuo A."/>
            <person name="Thoen E."/>
            <person name="Andreopoulos B."/>
            <person name="Lu D."/>
            <person name="Skrede I."/>
            <person name="Drula E."/>
            <person name="Henrissat B."/>
            <person name="Morin E."/>
            <person name="Kohler A."/>
            <person name="Barry K."/>
            <person name="LaButti K."/>
            <person name="Morin E."/>
            <person name="Salamov A."/>
            <person name="Lipzen A."/>
            <person name="Mereny Z."/>
            <person name="Hegedus B."/>
            <person name="Baldrian P."/>
            <person name="Stursova M."/>
            <person name="Weitz H."/>
            <person name="Taylor A."/>
            <person name="Grigoriev I.V."/>
            <person name="Nagy L.G."/>
            <person name="Martin F."/>
            <person name="Kauserud H."/>
        </authorList>
    </citation>
    <scope>NUCLEOTIDE SEQUENCE</scope>
    <source>
        <strain evidence="4">9144</strain>
    </source>
</reference>
<feature type="chain" id="PRO_5042013502" description="Transmembrane protein" evidence="3">
    <location>
        <begin position="25"/>
        <end position="498"/>
    </location>
</feature>
<feature type="compositionally biased region" description="Polar residues" evidence="1">
    <location>
        <begin position="425"/>
        <end position="438"/>
    </location>
</feature>
<evidence type="ECO:0008006" key="6">
    <source>
        <dbReference type="Google" id="ProtNLM"/>
    </source>
</evidence>
<feature type="region of interest" description="Disordered" evidence="1">
    <location>
        <begin position="320"/>
        <end position="342"/>
    </location>
</feature>
<feature type="signal peptide" evidence="3">
    <location>
        <begin position="1"/>
        <end position="24"/>
    </location>
</feature>
<keyword evidence="2" id="KW-1133">Transmembrane helix</keyword>
<sequence length="498" mass="52101">MTDCTISRSLRLLWLLATAALAAARSVDKRGAQSEAVCSSDFNWADNSESLSPCTLTAFVWGACFTGNWDVPMLNSTNQYDNPNSTTANTCTCSWAAYNLISACTACQNFDASVQTWAAYQQDCSKYLTDTFFPSNVKLPAGTTFPFWAVTNPTSWMNARFNSAQAQALAKEGKPDLVPGQDSGGGKSKAPIGAIVGGVVGGVAVLAIGAAIVFWFIRKSKRQQNRSSTSGSARPYVSRPHVHGRSMSDLSSKSILSPQVLSVMHSQRPGTMYTTGTMHTHTGSVHSLSYTSGMSGPTPATSMLSPQVQITPGPEEIIDPFTLGQRPTSPPITMTRKGSETTLSTTYTTQEAAGSASASASASAAAGAAAAAALFMHTVPEDVEHHPPAYTPYASPSPSPEPASPPPSPPPARMGHHPRYEKGSVDTQASYDSTTSYGGPTRGDSISAVADVIQRMGLMSPPSPSVVDSSAGATTVATGESRNIGSRALKPNVTNPDS</sequence>
<evidence type="ECO:0000256" key="3">
    <source>
        <dbReference type="SAM" id="SignalP"/>
    </source>
</evidence>
<keyword evidence="2" id="KW-0472">Membrane</keyword>
<name>A0AAD7E175_9AGAR</name>
<keyword evidence="5" id="KW-1185">Reference proteome</keyword>
<keyword evidence="2" id="KW-0812">Transmembrane</keyword>
<feature type="compositionally biased region" description="Pro residues" evidence="1">
    <location>
        <begin position="395"/>
        <end position="412"/>
    </location>
</feature>
<protein>
    <recommendedName>
        <fullName evidence="6">Transmembrane protein</fullName>
    </recommendedName>
</protein>
<feature type="compositionally biased region" description="Polar residues" evidence="1">
    <location>
        <begin position="471"/>
        <end position="484"/>
    </location>
</feature>
<keyword evidence="3" id="KW-0732">Signal</keyword>
<dbReference type="AlphaFoldDB" id="A0AAD7E175"/>
<gene>
    <name evidence="4" type="ORF">GGX14DRAFT_658010</name>
</gene>
<proteinExistence type="predicted"/>
<feature type="region of interest" description="Disordered" evidence="1">
    <location>
        <begin position="458"/>
        <end position="498"/>
    </location>
</feature>